<reference evidence="4" key="1">
    <citation type="submission" date="2020-11" db="EMBL/GenBank/DDBJ databases">
        <authorList>
            <person name="Tran Van P."/>
        </authorList>
    </citation>
    <scope>NUCLEOTIDE SEQUENCE</scope>
</reference>
<dbReference type="SUPFAM" id="SSF56059">
    <property type="entry name" value="Glutathione synthetase ATP-binding domain-like"/>
    <property type="match status" value="1"/>
</dbReference>
<dbReference type="PANTHER" id="PTHR43615:SF1">
    <property type="entry name" value="PPDK_N DOMAIN-CONTAINING PROTEIN"/>
    <property type="match status" value="1"/>
</dbReference>
<evidence type="ECO:0000256" key="1">
    <source>
        <dbReference type="ARBA" id="ARBA00007837"/>
    </source>
</evidence>
<feature type="domain" description="Pyruvate phosphate dikinase AMP/ATP-binding" evidence="3">
    <location>
        <begin position="428"/>
        <end position="732"/>
    </location>
</feature>
<dbReference type="Gene3D" id="3.50.30.10">
    <property type="entry name" value="Phosphohistidine domain"/>
    <property type="match status" value="1"/>
</dbReference>
<dbReference type="InterPro" id="IPR013815">
    <property type="entry name" value="ATP_grasp_subdomain_1"/>
</dbReference>
<dbReference type="InterPro" id="IPR008279">
    <property type="entry name" value="PEP-util_enz_mobile_dom"/>
</dbReference>
<sequence length="1105" mass="123313">MFCAISIITFLVFAAIILPPKCVGSVEWYRSLLLWFLVKHRIQRAHRVKLVQNRAPKSHNDLLLYPSPKERELEVRRTLEHGSLDLLDFWGSDGNNNLVTVTMVRNAGGNLDVTLGVIAGKKQLRSVDFTEARCLPRAQHVYEGADIQLTVLEPNRTWRIAFAGFLRDQATNEDVFVRLHFVWRSCSTLVDYPADIGTSQWVKSLEHEPNWFKLAQSSSTSPFDDVNYDQWGMWIGDIRIQNMDELIDLRLWGSRRHTVLTSPRLKNLDRHIFTSASMDDGTFVHVGVVWQNRGLTRLVYGYVIDSACSLHEPSSCVLSHSFFQANDELPRTVNIVFNYRGEEHTVLIEHYCGFHSKGHEMDMKFGFSKVTFDGDMSGRGRTVLLQRSSLDGTGNSSSNPRLRLLSMSGPIPSKAVVKLGDKTCLDSRLVGGKGASLAALRVISGNGEFLVPNGIVITVDAFDMQVASNSYISNALVDLDMIARKKKQGDLESASQRVVELFQTMPLADTVAYFTKQLMTDVYGEDWDSESSFAVRSSALGEDGEESSGAGQNATFLGCKGVSEVLENVMRCWGSNFAYRSVVYRRLHGLPIVARMAVVIQSMVPAKCAGVIFTCDPVTKDPSVVFISANHGVGETVVSGSVDPDTIILVKKNRACRIQRSIIGAKESRLIMTPDGTLESVKNEQENKICLTGEEAEMLGNVAVVVEKEFGSARDIEWALDQDGNIYLLQVSVFKRSSSPQFFGRENVSDKLDVGISGMSVAIFGRVLEEAEEILRIGVRRYGILHWYQRPLRMLYGIWASFTNTSENLRRMDERLDDMSTLNRQFSDARSLYNEISKNALNIEETIASRILKEEEGRTFTGMKPEEALNFLQKDQRSFGILFRSFLKKHGHRCIREFEIRSVPWGKDPTPLIQSLQAMVTYGVQEAAVDKKNDTESIVNGLKTNLTNEEKAVRRQRIHPYLDSRRFPEVCRGKPVPIPDAEDIDFEVTDAVQGTSVCLGRIRAHVRVVASLHEAHLIQQGDILVTYSTDIGWSPFFPLLSGIVTEIGGLISHGAVVAREYGLPCIVGAKNASRIFRSGDLAVLDGGLGTLVKIKEGTASLEKQE</sequence>
<protein>
    <submittedName>
        <fullName evidence="4">Uncharacterized protein</fullName>
    </submittedName>
</protein>
<dbReference type="PANTHER" id="PTHR43615">
    <property type="entry name" value="PHOSPHOENOLPYRUVATE SYNTHASE-RELATED"/>
    <property type="match status" value="1"/>
</dbReference>
<dbReference type="SUPFAM" id="SSF52009">
    <property type="entry name" value="Phosphohistidine domain"/>
    <property type="match status" value="1"/>
</dbReference>
<name>A0A7R8W454_9CRUS</name>
<evidence type="ECO:0000259" key="3">
    <source>
        <dbReference type="Pfam" id="PF01326"/>
    </source>
</evidence>
<dbReference type="AlphaFoldDB" id="A0A7R8W454"/>
<dbReference type="InterPro" id="IPR051549">
    <property type="entry name" value="PEP_Utilizing_Enz"/>
</dbReference>
<dbReference type="OrthoDB" id="6435135at2759"/>
<dbReference type="InterPro" id="IPR002192">
    <property type="entry name" value="PPDK_AMP/ATP-bd"/>
</dbReference>
<dbReference type="GO" id="GO:0005524">
    <property type="term" value="F:ATP binding"/>
    <property type="evidence" value="ECO:0007669"/>
    <property type="project" value="InterPro"/>
</dbReference>
<organism evidence="4">
    <name type="scientific">Cyprideis torosa</name>
    <dbReference type="NCBI Taxonomy" id="163714"/>
    <lineage>
        <taxon>Eukaryota</taxon>
        <taxon>Metazoa</taxon>
        <taxon>Ecdysozoa</taxon>
        <taxon>Arthropoda</taxon>
        <taxon>Crustacea</taxon>
        <taxon>Oligostraca</taxon>
        <taxon>Ostracoda</taxon>
        <taxon>Podocopa</taxon>
        <taxon>Podocopida</taxon>
        <taxon>Cytherocopina</taxon>
        <taxon>Cytheroidea</taxon>
        <taxon>Cytherideidae</taxon>
        <taxon>Cyprideis</taxon>
    </lineage>
</organism>
<comment type="similarity">
    <text evidence="1">Belongs to the PEP-utilizing enzyme family.</text>
</comment>
<proteinExistence type="inferred from homology"/>
<dbReference type="Pfam" id="PF00391">
    <property type="entry name" value="PEP-utilizers"/>
    <property type="match status" value="1"/>
</dbReference>
<dbReference type="Gene3D" id="3.30.470.20">
    <property type="entry name" value="ATP-grasp fold, B domain"/>
    <property type="match status" value="1"/>
</dbReference>
<feature type="domain" description="PEP-utilising enzyme mobile" evidence="2">
    <location>
        <begin position="1018"/>
        <end position="1087"/>
    </location>
</feature>
<accession>A0A7R8W454</accession>
<gene>
    <name evidence="4" type="ORF">CTOB1V02_LOCUS1995</name>
</gene>
<dbReference type="Pfam" id="PF01326">
    <property type="entry name" value="PPDK_N"/>
    <property type="match status" value="1"/>
</dbReference>
<evidence type="ECO:0000313" key="4">
    <source>
        <dbReference type="EMBL" id="CAD7224025.1"/>
    </source>
</evidence>
<dbReference type="GO" id="GO:0016301">
    <property type="term" value="F:kinase activity"/>
    <property type="evidence" value="ECO:0007669"/>
    <property type="project" value="InterPro"/>
</dbReference>
<dbReference type="InterPro" id="IPR036637">
    <property type="entry name" value="Phosphohistidine_dom_sf"/>
</dbReference>
<dbReference type="EMBL" id="OB660293">
    <property type="protein sequence ID" value="CAD7224025.1"/>
    <property type="molecule type" value="Genomic_DNA"/>
</dbReference>
<dbReference type="Gene3D" id="3.30.1490.20">
    <property type="entry name" value="ATP-grasp fold, A domain"/>
    <property type="match status" value="1"/>
</dbReference>
<evidence type="ECO:0000259" key="2">
    <source>
        <dbReference type="Pfam" id="PF00391"/>
    </source>
</evidence>